<dbReference type="InterPro" id="IPR009057">
    <property type="entry name" value="Homeodomain-like_sf"/>
</dbReference>
<dbReference type="SMART" id="SM00717">
    <property type="entry name" value="SANT"/>
    <property type="match status" value="1"/>
</dbReference>
<evidence type="ECO:0000259" key="2">
    <source>
        <dbReference type="SMART" id="SM00717"/>
    </source>
</evidence>
<protein>
    <recommendedName>
        <fullName evidence="2">Myb-like domain-containing protein</fullName>
    </recommendedName>
</protein>
<evidence type="ECO:0000313" key="3">
    <source>
        <dbReference type="EMBL" id="KAF2752266.1"/>
    </source>
</evidence>
<feature type="region of interest" description="Disordered" evidence="1">
    <location>
        <begin position="1"/>
        <end position="35"/>
    </location>
</feature>
<feature type="region of interest" description="Disordered" evidence="1">
    <location>
        <begin position="161"/>
        <end position="199"/>
    </location>
</feature>
<feature type="compositionally biased region" description="Basic and acidic residues" evidence="1">
    <location>
        <begin position="173"/>
        <end position="182"/>
    </location>
</feature>
<dbReference type="Pfam" id="PF00249">
    <property type="entry name" value="Myb_DNA-binding"/>
    <property type="match status" value="1"/>
</dbReference>
<dbReference type="CDD" id="cd00167">
    <property type="entry name" value="SANT"/>
    <property type="match status" value="1"/>
</dbReference>
<keyword evidence="4" id="KW-1185">Reference proteome</keyword>
<dbReference type="Proteomes" id="UP000799440">
    <property type="component" value="Unassembled WGS sequence"/>
</dbReference>
<evidence type="ECO:0000256" key="1">
    <source>
        <dbReference type="SAM" id="MobiDB-lite"/>
    </source>
</evidence>
<dbReference type="InterPro" id="IPR001005">
    <property type="entry name" value="SANT/Myb"/>
</dbReference>
<proteinExistence type="predicted"/>
<accession>A0A6A6VR50</accession>
<reference evidence="3" key="1">
    <citation type="journal article" date="2020" name="Stud. Mycol.">
        <title>101 Dothideomycetes genomes: a test case for predicting lifestyles and emergence of pathogens.</title>
        <authorList>
            <person name="Haridas S."/>
            <person name="Albert R."/>
            <person name="Binder M."/>
            <person name="Bloem J."/>
            <person name="Labutti K."/>
            <person name="Salamov A."/>
            <person name="Andreopoulos B."/>
            <person name="Baker S."/>
            <person name="Barry K."/>
            <person name="Bills G."/>
            <person name="Bluhm B."/>
            <person name="Cannon C."/>
            <person name="Castanera R."/>
            <person name="Culley D."/>
            <person name="Daum C."/>
            <person name="Ezra D."/>
            <person name="Gonzalez J."/>
            <person name="Henrissat B."/>
            <person name="Kuo A."/>
            <person name="Liang C."/>
            <person name="Lipzen A."/>
            <person name="Lutzoni F."/>
            <person name="Magnuson J."/>
            <person name="Mondo S."/>
            <person name="Nolan M."/>
            <person name="Ohm R."/>
            <person name="Pangilinan J."/>
            <person name="Park H.-J."/>
            <person name="Ramirez L."/>
            <person name="Alfaro M."/>
            <person name="Sun H."/>
            <person name="Tritt A."/>
            <person name="Yoshinaga Y."/>
            <person name="Zwiers L.-H."/>
            <person name="Turgeon B."/>
            <person name="Goodwin S."/>
            <person name="Spatafora J."/>
            <person name="Crous P."/>
            <person name="Grigoriev I."/>
        </authorList>
    </citation>
    <scope>NUCLEOTIDE SEQUENCE</scope>
    <source>
        <strain evidence="3">CBS 119925</strain>
    </source>
</reference>
<dbReference type="EMBL" id="MU006561">
    <property type="protein sequence ID" value="KAF2752266.1"/>
    <property type="molecule type" value="Genomic_DNA"/>
</dbReference>
<dbReference type="SUPFAM" id="SSF46689">
    <property type="entry name" value="Homeodomain-like"/>
    <property type="match status" value="1"/>
</dbReference>
<gene>
    <name evidence="3" type="ORF">M011DRAFT_473510</name>
</gene>
<sequence>MGTYFTPGLDAGHRRTGSRNPGDGNTGKSVAGNIDTQDAIARAAATGLSVREGGNLEGSGPLSSSFDSDDSYMAERMFDDYRRMTGRLPTYPMPTFINDPPQPHTGSRLPGLSSYWSVAERYDFERNVAHFSTDWAAIGRNMGTKSQAMVQNHYLLLVEGGERPDLQQAAIEADGRRERGEDLGPPPTPTPRLRWPTQP</sequence>
<organism evidence="3 4">
    <name type="scientific">Sporormia fimetaria CBS 119925</name>
    <dbReference type="NCBI Taxonomy" id="1340428"/>
    <lineage>
        <taxon>Eukaryota</taxon>
        <taxon>Fungi</taxon>
        <taxon>Dikarya</taxon>
        <taxon>Ascomycota</taxon>
        <taxon>Pezizomycotina</taxon>
        <taxon>Dothideomycetes</taxon>
        <taxon>Pleosporomycetidae</taxon>
        <taxon>Pleosporales</taxon>
        <taxon>Sporormiaceae</taxon>
        <taxon>Sporormia</taxon>
    </lineage>
</organism>
<dbReference type="AlphaFoldDB" id="A0A6A6VR50"/>
<feature type="domain" description="Myb-like" evidence="2">
    <location>
        <begin position="112"/>
        <end position="160"/>
    </location>
</feature>
<name>A0A6A6VR50_9PLEO</name>
<evidence type="ECO:0000313" key="4">
    <source>
        <dbReference type="Proteomes" id="UP000799440"/>
    </source>
</evidence>
<dbReference type="OrthoDB" id="10258692at2759"/>